<dbReference type="PROSITE" id="PS50089">
    <property type="entry name" value="ZF_RING_2"/>
    <property type="match status" value="1"/>
</dbReference>
<feature type="domain" description="RING-type" evidence="6">
    <location>
        <begin position="18"/>
        <end position="54"/>
    </location>
</feature>
<dbReference type="SUPFAM" id="SSF57845">
    <property type="entry name" value="B-box zinc-binding domain"/>
    <property type="match status" value="1"/>
</dbReference>
<evidence type="ECO:0000256" key="1">
    <source>
        <dbReference type="ARBA" id="ARBA00022723"/>
    </source>
</evidence>
<sequence length="520" mass="59673">MATLNNENTEQLRKLITCGICLDYYQNPRILPCSHTFCLKCIQQLAGTDTPVCPFRDNTTINQNDINQLPINRTAKDMVEFIMTFIPSLNANCNSLCENCDEKSGVNWCEKCATNLCESCTKSVHSINIFQSHMIVPASQKMHSICVEHSDEKYKYWCTQCPMLVCRDCLLFKHKDHTFLPVKDAATEIKVNLEKKTQEINEIKRNLTQLSTTTKHVIIQQNIKKIQERNNIEQIFNNLQQMLEERKCVLIKELEDEEIQSIKILNQQQINIDQHLSLTTVQELCIRQILNSDDPIQILKFKSTLSHSYKDFTEQYGKIEEGCIIMRDTFKRNDDDLEDLKGMISKVGNIHSELYRINKDDVVVKTIPLDISRIDNSNNYSIVLKRRNIAYGYKFSLKQSMKLRSIRIQSNYNGSHIGFIVNDVGLIIHRGTANSTGSVLKWLNIPLEGDLKNDYTVLVWAPSGNGSYAYVNGDNKFRAIHHNCAVQSKCILTAVRINIGWGTNITDSTYSINMILDIKE</sequence>
<feature type="domain" description="B box-type" evidence="7">
    <location>
        <begin position="92"/>
        <end position="138"/>
    </location>
</feature>
<dbReference type="InterPro" id="IPR000315">
    <property type="entry name" value="Znf_B-box"/>
</dbReference>
<comment type="caution">
    <text evidence="8">The sequence shown here is derived from an EMBL/GenBank/DDBJ whole genome shotgun (WGS) entry which is preliminary data.</text>
</comment>
<dbReference type="Gene3D" id="3.30.160.60">
    <property type="entry name" value="Classic Zinc Finger"/>
    <property type="match status" value="1"/>
</dbReference>
<keyword evidence="2 4" id="KW-0863">Zinc-finger</keyword>
<dbReference type="OrthoDB" id="342730at2759"/>
<dbReference type="CDD" id="cd19756">
    <property type="entry name" value="Bbox2"/>
    <property type="match status" value="1"/>
</dbReference>
<name>A0A814NNI9_9BILA</name>
<evidence type="ECO:0000313" key="8">
    <source>
        <dbReference type="EMBL" id="CAF1096158.1"/>
    </source>
</evidence>
<dbReference type="SMART" id="SM00184">
    <property type="entry name" value="RING"/>
    <property type="match status" value="1"/>
</dbReference>
<organism evidence="8 10">
    <name type="scientific">Adineta steineri</name>
    <dbReference type="NCBI Taxonomy" id="433720"/>
    <lineage>
        <taxon>Eukaryota</taxon>
        <taxon>Metazoa</taxon>
        <taxon>Spiralia</taxon>
        <taxon>Gnathifera</taxon>
        <taxon>Rotifera</taxon>
        <taxon>Eurotatoria</taxon>
        <taxon>Bdelloidea</taxon>
        <taxon>Adinetida</taxon>
        <taxon>Adinetidae</taxon>
        <taxon>Adineta</taxon>
    </lineage>
</organism>
<dbReference type="PANTHER" id="PTHR25462">
    <property type="entry name" value="BONUS, ISOFORM C-RELATED"/>
    <property type="match status" value="1"/>
</dbReference>
<dbReference type="SMART" id="SM00336">
    <property type="entry name" value="BBOX"/>
    <property type="match status" value="2"/>
</dbReference>
<evidence type="ECO:0000256" key="4">
    <source>
        <dbReference type="PROSITE-ProRule" id="PRU00024"/>
    </source>
</evidence>
<evidence type="ECO:0000259" key="6">
    <source>
        <dbReference type="PROSITE" id="PS50089"/>
    </source>
</evidence>
<dbReference type="InterPro" id="IPR013083">
    <property type="entry name" value="Znf_RING/FYVE/PHD"/>
</dbReference>
<dbReference type="GO" id="GO:0008270">
    <property type="term" value="F:zinc ion binding"/>
    <property type="evidence" value="ECO:0007669"/>
    <property type="project" value="UniProtKB-KW"/>
</dbReference>
<proteinExistence type="predicted"/>
<dbReference type="SUPFAM" id="SSF57850">
    <property type="entry name" value="RING/U-box"/>
    <property type="match status" value="1"/>
</dbReference>
<evidence type="ECO:0000256" key="3">
    <source>
        <dbReference type="ARBA" id="ARBA00022833"/>
    </source>
</evidence>
<dbReference type="InterPro" id="IPR047153">
    <property type="entry name" value="TRIM45/56/19-like"/>
</dbReference>
<dbReference type="Gene3D" id="3.30.40.10">
    <property type="entry name" value="Zinc/RING finger domain, C3HC4 (zinc finger)"/>
    <property type="match status" value="1"/>
</dbReference>
<keyword evidence="1" id="KW-0479">Metal-binding</keyword>
<evidence type="ECO:0000256" key="5">
    <source>
        <dbReference type="SAM" id="Coils"/>
    </source>
</evidence>
<evidence type="ECO:0000259" key="7">
    <source>
        <dbReference type="PROSITE" id="PS50119"/>
    </source>
</evidence>
<dbReference type="PROSITE" id="PS50119">
    <property type="entry name" value="ZF_BBOX"/>
    <property type="match status" value="2"/>
</dbReference>
<feature type="coiled-coil region" evidence="5">
    <location>
        <begin position="186"/>
        <end position="245"/>
    </location>
</feature>
<reference evidence="8" key="1">
    <citation type="submission" date="2021-02" db="EMBL/GenBank/DDBJ databases">
        <authorList>
            <person name="Nowell W R."/>
        </authorList>
    </citation>
    <scope>NUCLEOTIDE SEQUENCE</scope>
</reference>
<dbReference type="EMBL" id="CAJOAY010001357">
    <property type="protein sequence ID" value="CAF3832351.1"/>
    <property type="molecule type" value="Genomic_DNA"/>
</dbReference>
<keyword evidence="5" id="KW-0175">Coiled coil</keyword>
<dbReference type="Proteomes" id="UP000663881">
    <property type="component" value="Unassembled WGS sequence"/>
</dbReference>
<accession>A0A814NNI9</accession>
<feature type="domain" description="B box-type" evidence="7">
    <location>
        <begin position="141"/>
        <end position="182"/>
    </location>
</feature>
<evidence type="ECO:0000313" key="9">
    <source>
        <dbReference type="EMBL" id="CAF3832351.1"/>
    </source>
</evidence>
<dbReference type="InterPro" id="IPR017907">
    <property type="entry name" value="Znf_RING_CS"/>
</dbReference>
<evidence type="ECO:0000256" key="2">
    <source>
        <dbReference type="ARBA" id="ARBA00022771"/>
    </source>
</evidence>
<dbReference type="PANTHER" id="PTHR25462:SF296">
    <property type="entry name" value="MEIOTIC P26, ISOFORM F"/>
    <property type="match status" value="1"/>
</dbReference>
<dbReference type="EMBL" id="CAJNON010000201">
    <property type="protein sequence ID" value="CAF1096158.1"/>
    <property type="molecule type" value="Genomic_DNA"/>
</dbReference>
<dbReference type="Pfam" id="PF13445">
    <property type="entry name" value="zf-RING_UBOX"/>
    <property type="match status" value="1"/>
</dbReference>
<keyword evidence="3" id="KW-0862">Zinc</keyword>
<gene>
    <name evidence="9" type="ORF">OKA104_LOCUS20371</name>
    <name evidence="8" type="ORF">VCS650_LOCUS19834</name>
</gene>
<protein>
    <submittedName>
        <fullName evidence="8">Uncharacterized protein</fullName>
    </submittedName>
</protein>
<dbReference type="PROSITE" id="PS00518">
    <property type="entry name" value="ZF_RING_1"/>
    <property type="match status" value="1"/>
</dbReference>
<dbReference type="InterPro" id="IPR001841">
    <property type="entry name" value="Znf_RING"/>
</dbReference>
<dbReference type="InterPro" id="IPR027370">
    <property type="entry name" value="Znf-RING_euk"/>
</dbReference>
<evidence type="ECO:0000313" key="10">
    <source>
        <dbReference type="Proteomes" id="UP000663891"/>
    </source>
</evidence>
<dbReference type="AlphaFoldDB" id="A0A814NNI9"/>
<dbReference type="Proteomes" id="UP000663891">
    <property type="component" value="Unassembled WGS sequence"/>
</dbReference>
<dbReference type="Pfam" id="PF00643">
    <property type="entry name" value="zf-B_box"/>
    <property type="match status" value="1"/>
</dbReference>